<dbReference type="GO" id="GO:0006508">
    <property type="term" value="P:proteolysis"/>
    <property type="evidence" value="ECO:0007669"/>
    <property type="project" value="UniProtKB-KW"/>
</dbReference>
<comment type="catalytic activity">
    <reaction evidence="16">
        <text>Preferential cleavage: (Ac)2-L-Lys-D-Ala-|-D-Ala. Also transpeptidation of peptidyl-alanyl moieties that are N-acyl substituents of D-alanine.</text>
        <dbReference type="EC" id="3.4.16.4"/>
    </reaction>
</comment>
<comment type="subcellular location">
    <subcellularLocation>
        <location evidence="1">Cell membrane</location>
    </subcellularLocation>
</comment>
<keyword evidence="10" id="KW-0378">Hydrolase</keyword>
<dbReference type="GO" id="GO:0071555">
    <property type="term" value="P:cell wall organization"/>
    <property type="evidence" value="ECO:0007669"/>
    <property type="project" value="UniProtKB-KW"/>
</dbReference>
<gene>
    <name evidence="22" type="ORF">EDE15_0738</name>
</gene>
<feature type="transmembrane region" description="Helical" evidence="19">
    <location>
        <begin position="23"/>
        <end position="46"/>
    </location>
</feature>
<comment type="similarity">
    <text evidence="3">In the C-terminal section; belongs to the transpeptidase family.</text>
</comment>
<feature type="compositionally biased region" description="Pro residues" evidence="18">
    <location>
        <begin position="800"/>
        <end position="817"/>
    </location>
</feature>
<dbReference type="OrthoDB" id="9766909at2"/>
<accession>A0A3R9NRK2</accession>
<evidence type="ECO:0000256" key="4">
    <source>
        <dbReference type="ARBA" id="ARBA00007739"/>
    </source>
</evidence>
<keyword evidence="19" id="KW-1133">Transmembrane helix</keyword>
<keyword evidence="14" id="KW-0511">Multifunctional enzyme</keyword>
<evidence type="ECO:0000256" key="8">
    <source>
        <dbReference type="ARBA" id="ARBA00022676"/>
    </source>
</evidence>
<evidence type="ECO:0000256" key="9">
    <source>
        <dbReference type="ARBA" id="ARBA00022679"/>
    </source>
</evidence>
<evidence type="ECO:0000313" key="22">
    <source>
        <dbReference type="EMBL" id="RSL15255.1"/>
    </source>
</evidence>
<evidence type="ECO:0000313" key="23">
    <source>
        <dbReference type="Proteomes" id="UP000269669"/>
    </source>
</evidence>
<organism evidence="22 23">
    <name type="scientific">Edaphobacter aggregans</name>
    <dbReference type="NCBI Taxonomy" id="570835"/>
    <lineage>
        <taxon>Bacteria</taxon>
        <taxon>Pseudomonadati</taxon>
        <taxon>Acidobacteriota</taxon>
        <taxon>Terriglobia</taxon>
        <taxon>Terriglobales</taxon>
        <taxon>Acidobacteriaceae</taxon>
        <taxon>Edaphobacter</taxon>
    </lineage>
</organism>
<dbReference type="GO" id="GO:0008360">
    <property type="term" value="P:regulation of cell shape"/>
    <property type="evidence" value="ECO:0007669"/>
    <property type="project" value="UniProtKB-KW"/>
</dbReference>
<dbReference type="RefSeq" id="WP_125484019.1">
    <property type="nucleotide sequence ID" value="NZ_RSDW01000001.1"/>
</dbReference>
<dbReference type="SUPFAM" id="SSF56601">
    <property type="entry name" value="beta-lactamase/transpeptidase-like"/>
    <property type="match status" value="1"/>
</dbReference>
<evidence type="ECO:0000256" key="10">
    <source>
        <dbReference type="ARBA" id="ARBA00022801"/>
    </source>
</evidence>
<comment type="caution">
    <text evidence="22">The sequence shown here is derived from an EMBL/GenBank/DDBJ whole genome shotgun (WGS) entry which is preliminary data.</text>
</comment>
<keyword evidence="11" id="KW-0133">Cell shape</keyword>
<keyword evidence="6" id="KW-0121">Carboxypeptidase</keyword>
<evidence type="ECO:0000259" key="20">
    <source>
        <dbReference type="Pfam" id="PF00905"/>
    </source>
</evidence>
<sequence length="871" mass="94048">MPVKLKYGSTRGTTKSHDLRNRLLRGALVACLAGVIVFAAVFGYFYHHYQQVVDDRLAAGPIFASVSQIYAAPREVRPGQKLSAAAIATDLRQAGYNGNPELGTFQLNGDNIFIKPGAQSFHTTDGATINTSDGVVKSITAENGVALSAYELEPQLITALSEDKNRTKRRLVSFDEIPPHLVHAVLAIEDRDFFNHGGINYLRTAKCAVMDIIARHASCGGSTLTQQLARGFFLSPEKRVTRKLREIIISFQLEARFNKKQIFEMYANQINLGQRGSFAINGFGEAAQTYFGKDLRQLNLAESALLAGMIQRPNYFSPYKHPERAMERRNLVLDSMVETGAITAAEASRAKAEPLRLAPPNVDASEAPYFVDLVHDQLVQRIGDQGLAHQSLRIYTSLDPELQRAASEAVEIGMQNVDEMIRKLHGKSTAPINYPQVSLIALNPHTGQVLALVGGRNYGVSQLNHAVAERPTGSIFKPFVYAAAYNTSLNGTDLDGNGVFTALTRLNDDPTTFTFDNGRQTYSPGNFEKGEYPGMVTAVQAIAHSLNIATINLAQMVGFENVAALARSAGITNARATPSVAIGTYNATPLDMAGAYTVFANNGVHLKPWMLASVRNANGDIVADYAPEAKQVLDPRVAFLTQSLLENVMTFGTGAAARRHGFTAPAAGKTGTSHDVWFAGYSSNLLCVVWVGNDDYTDISRGLTHPLQGADAAAPIWAEFMNRAIKLPQYSDVKSFSPQEGVTSARIDKTTDLLADATCPGNAFYAAFLDGTAPVNSCSQMSESPQNFLQKLFGIGGHPAPQPNSPAAPATTPPATPPASHNAPNTPPDGNAPDTTQPNQPKKKNFFQKIFGGGNDKNKQQQPTTTQPPQQ</sequence>
<feature type="domain" description="Penicillin-binding protein transpeptidase" evidence="20">
    <location>
        <begin position="438"/>
        <end position="675"/>
    </location>
</feature>
<dbReference type="Pfam" id="PF00912">
    <property type="entry name" value="Transgly"/>
    <property type="match status" value="1"/>
</dbReference>
<dbReference type="InterPro" id="IPR036950">
    <property type="entry name" value="PBP_transglycosylase"/>
</dbReference>
<evidence type="ECO:0000256" key="19">
    <source>
        <dbReference type="SAM" id="Phobius"/>
    </source>
</evidence>
<feature type="compositionally biased region" description="Low complexity" evidence="18">
    <location>
        <begin position="860"/>
        <end position="871"/>
    </location>
</feature>
<evidence type="ECO:0000256" key="17">
    <source>
        <dbReference type="ARBA" id="ARBA00049902"/>
    </source>
</evidence>
<comment type="catalytic activity">
    <reaction evidence="17">
        <text>[GlcNAc-(1-&gt;4)-Mur2Ac(oyl-L-Ala-gamma-D-Glu-L-Lys-D-Ala-D-Ala)](n)-di-trans,octa-cis-undecaprenyl diphosphate + beta-D-GlcNAc-(1-&gt;4)-Mur2Ac(oyl-L-Ala-gamma-D-Glu-L-Lys-D-Ala-D-Ala)-di-trans,octa-cis-undecaprenyl diphosphate = [GlcNAc-(1-&gt;4)-Mur2Ac(oyl-L-Ala-gamma-D-Glu-L-Lys-D-Ala-D-Ala)](n+1)-di-trans,octa-cis-undecaprenyl diphosphate + di-trans,octa-cis-undecaprenyl diphosphate + H(+)</text>
        <dbReference type="Rhea" id="RHEA:23708"/>
        <dbReference type="Rhea" id="RHEA-COMP:9602"/>
        <dbReference type="Rhea" id="RHEA-COMP:9603"/>
        <dbReference type="ChEBI" id="CHEBI:15378"/>
        <dbReference type="ChEBI" id="CHEBI:58405"/>
        <dbReference type="ChEBI" id="CHEBI:60033"/>
        <dbReference type="ChEBI" id="CHEBI:78435"/>
        <dbReference type="EC" id="2.4.99.28"/>
    </reaction>
</comment>
<dbReference type="EMBL" id="RSDW01000001">
    <property type="protein sequence ID" value="RSL15255.1"/>
    <property type="molecule type" value="Genomic_DNA"/>
</dbReference>
<dbReference type="Pfam" id="PF00905">
    <property type="entry name" value="Transpeptidase"/>
    <property type="match status" value="1"/>
</dbReference>
<dbReference type="PANTHER" id="PTHR32282">
    <property type="entry name" value="BINDING PROTEIN TRANSPEPTIDASE, PUTATIVE-RELATED"/>
    <property type="match status" value="1"/>
</dbReference>
<dbReference type="GO" id="GO:0008955">
    <property type="term" value="F:peptidoglycan glycosyltransferase activity"/>
    <property type="evidence" value="ECO:0007669"/>
    <property type="project" value="UniProtKB-EC"/>
</dbReference>
<dbReference type="SUPFAM" id="SSF53955">
    <property type="entry name" value="Lysozyme-like"/>
    <property type="match status" value="1"/>
</dbReference>
<proteinExistence type="inferred from homology"/>
<keyword evidence="5" id="KW-1003">Cell membrane</keyword>
<keyword evidence="23" id="KW-1185">Reference proteome</keyword>
<feature type="domain" description="Glycosyl transferase family 51" evidence="21">
    <location>
        <begin position="164"/>
        <end position="336"/>
    </location>
</feature>
<keyword evidence="13 19" id="KW-0472">Membrane</keyword>
<evidence type="ECO:0000256" key="2">
    <source>
        <dbReference type="ARBA" id="ARBA00004752"/>
    </source>
</evidence>
<evidence type="ECO:0000256" key="12">
    <source>
        <dbReference type="ARBA" id="ARBA00022984"/>
    </source>
</evidence>
<dbReference type="GO" id="GO:0008658">
    <property type="term" value="F:penicillin binding"/>
    <property type="evidence" value="ECO:0007669"/>
    <property type="project" value="InterPro"/>
</dbReference>
<dbReference type="NCBIfam" id="TIGR02074">
    <property type="entry name" value="PBP_1a_fam"/>
    <property type="match status" value="1"/>
</dbReference>
<dbReference type="GO" id="GO:0009002">
    <property type="term" value="F:serine-type D-Ala-D-Ala carboxypeptidase activity"/>
    <property type="evidence" value="ECO:0007669"/>
    <property type="project" value="UniProtKB-EC"/>
</dbReference>
<evidence type="ECO:0000256" key="18">
    <source>
        <dbReference type="SAM" id="MobiDB-lite"/>
    </source>
</evidence>
<dbReference type="InterPro" id="IPR001264">
    <property type="entry name" value="Glyco_trans_51"/>
</dbReference>
<feature type="region of interest" description="Disordered" evidence="18">
    <location>
        <begin position="792"/>
        <end position="871"/>
    </location>
</feature>
<evidence type="ECO:0000256" key="13">
    <source>
        <dbReference type="ARBA" id="ARBA00023136"/>
    </source>
</evidence>
<evidence type="ECO:0000256" key="3">
    <source>
        <dbReference type="ARBA" id="ARBA00007090"/>
    </source>
</evidence>
<dbReference type="Gene3D" id="3.40.710.10">
    <property type="entry name" value="DD-peptidase/beta-lactamase superfamily"/>
    <property type="match status" value="1"/>
</dbReference>
<name>A0A3R9NRK2_9BACT</name>
<keyword evidence="19" id="KW-0812">Transmembrane</keyword>
<keyword evidence="7" id="KW-0645">Protease</keyword>
<dbReference type="InterPro" id="IPR001460">
    <property type="entry name" value="PCN-bd_Tpept"/>
</dbReference>
<evidence type="ECO:0000256" key="15">
    <source>
        <dbReference type="ARBA" id="ARBA00023316"/>
    </source>
</evidence>
<dbReference type="GO" id="GO:0030288">
    <property type="term" value="C:outer membrane-bounded periplasmic space"/>
    <property type="evidence" value="ECO:0007669"/>
    <property type="project" value="TreeGrafter"/>
</dbReference>
<evidence type="ECO:0000256" key="6">
    <source>
        <dbReference type="ARBA" id="ARBA00022645"/>
    </source>
</evidence>
<dbReference type="InterPro" id="IPR050396">
    <property type="entry name" value="Glycosyltr_51/Transpeptidase"/>
</dbReference>
<dbReference type="InterPro" id="IPR012338">
    <property type="entry name" value="Beta-lactam/transpept-like"/>
</dbReference>
<evidence type="ECO:0000259" key="21">
    <source>
        <dbReference type="Pfam" id="PF00912"/>
    </source>
</evidence>
<keyword evidence="8" id="KW-0328">Glycosyltransferase</keyword>
<evidence type="ECO:0000256" key="11">
    <source>
        <dbReference type="ARBA" id="ARBA00022960"/>
    </source>
</evidence>
<keyword evidence="9" id="KW-0808">Transferase</keyword>
<evidence type="ECO:0000256" key="16">
    <source>
        <dbReference type="ARBA" id="ARBA00034000"/>
    </source>
</evidence>
<dbReference type="AlphaFoldDB" id="A0A3R9NRK2"/>
<dbReference type="GO" id="GO:0005886">
    <property type="term" value="C:plasma membrane"/>
    <property type="evidence" value="ECO:0007669"/>
    <property type="project" value="UniProtKB-SubCell"/>
</dbReference>
<dbReference type="Gene3D" id="1.10.3810.10">
    <property type="entry name" value="Biosynthetic peptidoglycan transglycosylase-like"/>
    <property type="match status" value="1"/>
</dbReference>
<reference evidence="22 23" key="1">
    <citation type="submission" date="2018-12" db="EMBL/GenBank/DDBJ databases">
        <title>Sequencing of bacterial isolates from soil warming experiment in Harvard Forest, Massachusetts, USA.</title>
        <authorList>
            <person name="Deangelis K."/>
        </authorList>
    </citation>
    <scope>NUCLEOTIDE SEQUENCE [LARGE SCALE GENOMIC DNA]</scope>
    <source>
        <strain evidence="22 23">EB153</strain>
    </source>
</reference>
<keyword evidence="12" id="KW-0573">Peptidoglycan synthesis</keyword>
<dbReference type="PANTHER" id="PTHR32282:SF11">
    <property type="entry name" value="PENICILLIN-BINDING PROTEIN 1B"/>
    <property type="match status" value="1"/>
</dbReference>
<dbReference type="InterPro" id="IPR023346">
    <property type="entry name" value="Lysozyme-like_dom_sf"/>
</dbReference>
<protein>
    <submittedName>
        <fullName evidence="22">Penicillin-binding protein 1B</fullName>
    </submittedName>
</protein>
<evidence type="ECO:0000256" key="5">
    <source>
        <dbReference type="ARBA" id="ARBA00022475"/>
    </source>
</evidence>
<comment type="similarity">
    <text evidence="4">In the N-terminal section; belongs to the glycosyltransferase 51 family.</text>
</comment>
<evidence type="ECO:0000256" key="1">
    <source>
        <dbReference type="ARBA" id="ARBA00004236"/>
    </source>
</evidence>
<comment type="pathway">
    <text evidence="2">Cell wall biogenesis; peptidoglycan biosynthesis.</text>
</comment>
<dbReference type="GO" id="GO:0009252">
    <property type="term" value="P:peptidoglycan biosynthetic process"/>
    <property type="evidence" value="ECO:0007669"/>
    <property type="project" value="UniProtKB-KW"/>
</dbReference>
<evidence type="ECO:0000256" key="7">
    <source>
        <dbReference type="ARBA" id="ARBA00022670"/>
    </source>
</evidence>
<dbReference type="Proteomes" id="UP000269669">
    <property type="component" value="Unassembled WGS sequence"/>
</dbReference>
<evidence type="ECO:0000256" key="14">
    <source>
        <dbReference type="ARBA" id="ARBA00023268"/>
    </source>
</evidence>
<keyword evidence="15" id="KW-0961">Cell wall biogenesis/degradation</keyword>